<evidence type="ECO:0008006" key="6">
    <source>
        <dbReference type="Google" id="ProtNLM"/>
    </source>
</evidence>
<evidence type="ECO:0000256" key="1">
    <source>
        <dbReference type="SAM" id="MobiDB-lite"/>
    </source>
</evidence>
<evidence type="ECO:0000313" key="3">
    <source>
        <dbReference type="EMBL" id="QJA65579.1"/>
    </source>
</evidence>
<dbReference type="EMBL" id="MT142510">
    <property type="protein sequence ID" value="QJA83391.1"/>
    <property type="molecule type" value="Genomic_DNA"/>
</dbReference>
<feature type="region of interest" description="Disordered" evidence="1">
    <location>
        <begin position="617"/>
        <end position="652"/>
    </location>
</feature>
<dbReference type="EMBL" id="MT144164">
    <property type="protein sequence ID" value="QJA49937.1"/>
    <property type="molecule type" value="Genomic_DNA"/>
</dbReference>
<reference evidence="2" key="1">
    <citation type="submission" date="2020-03" db="EMBL/GenBank/DDBJ databases">
        <title>The deep terrestrial virosphere.</title>
        <authorList>
            <person name="Holmfeldt K."/>
            <person name="Nilsson E."/>
            <person name="Simone D."/>
            <person name="Lopez-Fernandez M."/>
            <person name="Wu X."/>
            <person name="de Brujin I."/>
            <person name="Lundin D."/>
            <person name="Andersson A."/>
            <person name="Bertilsson S."/>
            <person name="Dopson M."/>
        </authorList>
    </citation>
    <scope>NUCLEOTIDE SEQUENCE</scope>
    <source>
        <strain evidence="4">MM415A00288</strain>
        <strain evidence="3">MM415B00385</strain>
        <strain evidence="2">TM448A01538</strain>
        <strain evidence="5">TM448B01270</strain>
    </source>
</reference>
<proteinExistence type="predicted"/>
<dbReference type="AlphaFoldDB" id="A0A6H1ZRK3"/>
<accession>A0A6H1ZRK3</accession>
<dbReference type="EMBL" id="MT141541">
    <property type="protein sequence ID" value="QJA65579.1"/>
    <property type="molecule type" value="Genomic_DNA"/>
</dbReference>
<evidence type="ECO:0000313" key="2">
    <source>
        <dbReference type="EMBL" id="QJA49937.1"/>
    </source>
</evidence>
<organism evidence="2">
    <name type="scientific">viral metagenome</name>
    <dbReference type="NCBI Taxonomy" id="1070528"/>
    <lineage>
        <taxon>unclassified sequences</taxon>
        <taxon>metagenomes</taxon>
        <taxon>organismal metagenomes</taxon>
    </lineage>
</organism>
<protein>
    <recommendedName>
        <fullName evidence="6">Portal protein</fullName>
    </recommendedName>
</protein>
<evidence type="ECO:0000313" key="4">
    <source>
        <dbReference type="EMBL" id="QJA83391.1"/>
    </source>
</evidence>
<gene>
    <name evidence="4" type="ORF">MM415A00288_0011</name>
    <name evidence="3" type="ORF">MM415B00385_0017</name>
    <name evidence="2" type="ORF">TM448A01538_0007</name>
    <name evidence="5" type="ORF">TM448B01270_0016</name>
</gene>
<sequence length="652" mass="75428">MKKFNYPVQKNSSKDTRHTGIGEYILGECEKMKRSREYKEREWDEANHAYQTVISEYKRAFDQNKAPEIQFRDKQMSDIKLPLEFAVIQRKLTFILSNTPKPKWLALAKKLDDEQKQSKGKVFTHIFDYVWYLCDGDWEEFKTIISSLIYSIGYLSWFHEYYEYDCEMPDDFKNGVLTYKKVKKVISRTKLRNEDVRHVLLDYNASDLRDVQKGAIVRHYNKPTFEKLFANYSIDGIQPITPIECFMKVGEERGSQDKEIYETIYYYDEGLDRFAIASNGYHINPYRGERVLKENEGWSPIPSFDKKFPVAFWIDHYLDSELYAMGECQLTKPFREIKNKTRNMVFDVMKKIAFQTIIIDPLSDFDEDEYEFGQPFIRAEINDVKPLPVSANLDFTVRMDEGTNNDIAIFTGINISDTANPVANETATKTAARRESQFAIIENYIKQNMSYGWKRLWLGMKDTIKLGYRVPQVNEDGEKTGFLVRTDGVKLFRSQGKTVEEKKDGSYIFETKPDDLEGDFELIPEMSNVAYTKELEDEKKREGIAKLKEYQNGEIDTFKLAEIEAELTGLPMDVVNPNPNVKEGDINLEQTPETITKNLDLLAKPPTKDELFAKNMGQMANPEGETPSKRVTNAGALPGIQPTEQGNPAIVS</sequence>
<name>A0A6H1ZRK3_9ZZZZ</name>
<dbReference type="EMBL" id="MT144728">
    <property type="protein sequence ID" value="QJH98350.1"/>
    <property type="molecule type" value="Genomic_DNA"/>
</dbReference>
<evidence type="ECO:0000313" key="5">
    <source>
        <dbReference type="EMBL" id="QJH98350.1"/>
    </source>
</evidence>